<evidence type="ECO:0008006" key="3">
    <source>
        <dbReference type="Google" id="ProtNLM"/>
    </source>
</evidence>
<reference evidence="1 2" key="1">
    <citation type="submission" date="2015-07" db="EMBL/GenBank/DDBJ databases">
        <title>The genome of Habropoda laboriosa.</title>
        <authorList>
            <person name="Pan H."/>
            <person name="Kapheim K."/>
        </authorList>
    </citation>
    <scope>NUCLEOTIDE SEQUENCE [LARGE SCALE GENOMIC DNA]</scope>
    <source>
        <strain evidence="1">0110345459</strain>
    </source>
</reference>
<protein>
    <recommendedName>
        <fullName evidence="3">NADH dehydrogenase [ubiquinone] 1 subunit C2</fullName>
    </recommendedName>
</protein>
<keyword evidence="2" id="KW-1185">Reference proteome</keyword>
<proteinExistence type="predicted"/>
<accession>A0A0L7R669</accession>
<dbReference type="OrthoDB" id="6329847at2759"/>
<dbReference type="InterPro" id="IPR009423">
    <property type="entry name" value="NDUC2"/>
</dbReference>
<dbReference type="Pfam" id="PF06374">
    <property type="entry name" value="NDUF_C2"/>
    <property type="match status" value="1"/>
</dbReference>
<organism evidence="1 2">
    <name type="scientific">Habropoda laboriosa</name>
    <dbReference type="NCBI Taxonomy" id="597456"/>
    <lineage>
        <taxon>Eukaryota</taxon>
        <taxon>Metazoa</taxon>
        <taxon>Ecdysozoa</taxon>
        <taxon>Arthropoda</taxon>
        <taxon>Hexapoda</taxon>
        <taxon>Insecta</taxon>
        <taxon>Pterygota</taxon>
        <taxon>Neoptera</taxon>
        <taxon>Endopterygota</taxon>
        <taxon>Hymenoptera</taxon>
        <taxon>Apocrita</taxon>
        <taxon>Aculeata</taxon>
        <taxon>Apoidea</taxon>
        <taxon>Anthophila</taxon>
        <taxon>Apidae</taxon>
        <taxon>Habropoda</taxon>
    </lineage>
</organism>
<dbReference type="STRING" id="597456.A0A0L7R669"/>
<evidence type="ECO:0000313" key="2">
    <source>
        <dbReference type="Proteomes" id="UP000053825"/>
    </source>
</evidence>
<dbReference type="GO" id="GO:0006120">
    <property type="term" value="P:mitochondrial electron transport, NADH to ubiquinone"/>
    <property type="evidence" value="ECO:0007669"/>
    <property type="project" value="InterPro"/>
</dbReference>
<dbReference type="Proteomes" id="UP000053825">
    <property type="component" value="Unassembled WGS sequence"/>
</dbReference>
<dbReference type="EMBL" id="KQ414648">
    <property type="protein sequence ID" value="KOC66271.1"/>
    <property type="molecule type" value="Genomic_DNA"/>
</dbReference>
<feature type="non-terminal residue" evidence="1">
    <location>
        <position position="1"/>
    </location>
</feature>
<gene>
    <name evidence="1" type="ORF">WH47_07340</name>
</gene>
<sequence>LLGCGFLFINEIKKSRKDAVLRDYIRLHPERFPAPQNRKFADMFEPWVPVR</sequence>
<name>A0A0L7R669_9HYME</name>
<dbReference type="GO" id="GO:0005743">
    <property type="term" value="C:mitochondrial inner membrane"/>
    <property type="evidence" value="ECO:0007669"/>
    <property type="project" value="InterPro"/>
</dbReference>
<evidence type="ECO:0000313" key="1">
    <source>
        <dbReference type="EMBL" id="KOC66271.1"/>
    </source>
</evidence>
<dbReference type="AlphaFoldDB" id="A0A0L7R669"/>